<feature type="non-terminal residue" evidence="2">
    <location>
        <position position="38"/>
    </location>
</feature>
<evidence type="ECO:0000256" key="1">
    <source>
        <dbReference type="SAM" id="MobiDB-lite"/>
    </source>
</evidence>
<proteinExistence type="predicted"/>
<feature type="compositionally biased region" description="Basic and acidic residues" evidence="1">
    <location>
        <begin position="1"/>
        <end position="20"/>
    </location>
</feature>
<dbReference type="EMBL" id="CAJVCH010332772">
    <property type="protein sequence ID" value="CAG7814981.1"/>
    <property type="molecule type" value="Genomic_DNA"/>
</dbReference>
<accession>A0A8J2KC70</accession>
<keyword evidence="3" id="KW-1185">Reference proteome</keyword>
<dbReference type="AlphaFoldDB" id="A0A8J2KC70"/>
<sequence length="38" mass="4110">MQLGKEKPTVSAASEKDLKQVRTLVQSTNVPPISDTPD</sequence>
<gene>
    <name evidence="2" type="ORF">AFUS01_LOCUS25688</name>
</gene>
<protein>
    <submittedName>
        <fullName evidence="2">Uncharacterized protein</fullName>
    </submittedName>
</protein>
<reference evidence="2" key="1">
    <citation type="submission" date="2021-06" db="EMBL/GenBank/DDBJ databases">
        <authorList>
            <person name="Hodson N. C."/>
            <person name="Mongue J. A."/>
            <person name="Jaron S. K."/>
        </authorList>
    </citation>
    <scope>NUCLEOTIDE SEQUENCE</scope>
</reference>
<evidence type="ECO:0000313" key="3">
    <source>
        <dbReference type="Proteomes" id="UP000708208"/>
    </source>
</evidence>
<name>A0A8J2KC70_9HEXA</name>
<organism evidence="2 3">
    <name type="scientific">Allacma fusca</name>
    <dbReference type="NCBI Taxonomy" id="39272"/>
    <lineage>
        <taxon>Eukaryota</taxon>
        <taxon>Metazoa</taxon>
        <taxon>Ecdysozoa</taxon>
        <taxon>Arthropoda</taxon>
        <taxon>Hexapoda</taxon>
        <taxon>Collembola</taxon>
        <taxon>Symphypleona</taxon>
        <taxon>Sminthuridae</taxon>
        <taxon>Allacma</taxon>
    </lineage>
</organism>
<evidence type="ECO:0000313" key="2">
    <source>
        <dbReference type="EMBL" id="CAG7814981.1"/>
    </source>
</evidence>
<feature type="region of interest" description="Disordered" evidence="1">
    <location>
        <begin position="1"/>
        <end position="38"/>
    </location>
</feature>
<dbReference type="Proteomes" id="UP000708208">
    <property type="component" value="Unassembled WGS sequence"/>
</dbReference>
<comment type="caution">
    <text evidence="2">The sequence shown here is derived from an EMBL/GenBank/DDBJ whole genome shotgun (WGS) entry which is preliminary data.</text>
</comment>